<reference evidence="2" key="1">
    <citation type="submission" date="2021-01" db="EMBL/GenBank/DDBJ databases">
        <authorList>
            <person name="Corre E."/>
            <person name="Pelletier E."/>
            <person name="Niang G."/>
            <person name="Scheremetjew M."/>
            <person name="Finn R."/>
            <person name="Kale V."/>
            <person name="Holt S."/>
            <person name="Cochrane G."/>
            <person name="Meng A."/>
            <person name="Brown T."/>
            <person name="Cohen L."/>
        </authorList>
    </citation>
    <scope>NUCLEOTIDE SEQUENCE</scope>
    <source>
        <strain evidence="2">Grappler Inlet BC</strain>
    </source>
</reference>
<dbReference type="EMBL" id="HBHB01000451">
    <property type="protein sequence ID" value="CAD9648865.1"/>
    <property type="molecule type" value="Transcribed_RNA"/>
</dbReference>
<evidence type="ECO:0000313" key="2">
    <source>
        <dbReference type="EMBL" id="CAD9648864.1"/>
    </source>
</evidence>
<gene>
    <name evidence="2" type="ORF">LABB0372_LOCUS189</name>
    <name evidence="3" type="ORF">LABB0372_LOCUS190</name>
</gene>
<dbReference type="EMBL" id="HBHB01000450">
    <property type="protein sequence ID" value="CAD9648864.1"/>
    <property type="molecule type" value="Transcribed_RNA"/>
</dbReference>
<accession>A0A6T5U6A1</accession>
<organism evidence="2">
    <name type="scientific">Lankesteria abbotti</name>
    <dbReference type="NCBI Taxonomy" id="340204"/>
    <lineage>
        <taxon>Eukaryota</taxon>
        <taxon>Sar</taxon>
        <taxon>Alveolata</taxon>
        <taxon>Apicomplexa</taxon>
        <taxon>Conoidasida</taxon>
        <taxon>Gregarinasina</taxon>
        <taxon>Eugregarinorida</taxon>
        <taxon>Lecudinidae</taxon>
        <taxon>Lankesteria</taxon>
    </lineage>
</organism>
<feature type="chain" id="PRO_5036393627" description="FCP1 homology domain-containing protein" evidence="1">
    <location>
        <begin position="21"/>
        <end position="547"/>
    </location>
</feature>
<evidence type="ECO:0000313" key="3">
    <source>
        <dbReference type="EMBL" id="CAD9648865.1"/>
    </source>
</evidence>
<proteinExistence type="predicted"/>
<evidence type="ECO:0000256" key="1">
    <source>
        <dbReference type="SAM" id="SignalP"/>
    </source>
</evidence>
<sequence>MIYGILLWMAFIARQCYVAGKFAVVFDVDSTILDYVSDSRHAQCHKMFPSIITVLSTFPKLAGMSFLTMGKSTRHKFEACGWVEPHDTIMPDPNAIMKRLTTMAASAPVSTPVSTPVSAPVSAPVSTRLSARVSTPVSARVLSRPKPISREIMKKIDKIPIFDRLDILLKLQMRKDLSLLRNIMFQEDDSVTMILLDDNGDYFGQQNRCQLENVNVVVLKVDSFPPPRTKKLKITRDIVSFYNDFLDLMEQSDDVDVTDFFKRRGWNTGQKCRDAKGFSLKQRHTHGLRKFANLSRASTTNKMHVVMVVDVRRPGDYQKHRKVLKKMGSWTATTIAVVPKHTAVIRPGESFAVVENDVMFWSYDSSIMMRLDSRLPQKRTILIMVHSFDSNTCIGDPNLPYIGHHETPPDYAVLRCPKDFSAGWMHSNEFHFAQPYPRPAGYFANLNKYLKRQFTAIARTGATPATLAQLLRQKFDNDYQSHTTEFQFDCSPFIERFTNAKLLDHATATLTYYTVPKVRHEDPSHRRLAELQEKTLQKLQNEQTGRK</sequence>
<dbReference type="AlphaFoldDB" id="A0A6T5U6A1"/>
<keyword evidence="1" id="KW-0732">Signal</keyword>
<protein>
    <recommendedName>
        <fullName evidence="4">FCP1 homology domain-containing protein</fullName>
    </recommendedName>
</protein>
<feature type="signal peptide" evidence="1">
    <location>
        <begin position="1"/>
        <end position="20"/>
    </location>
</feature>
<name>A0A6T5U6A1_9APIC</name>
<evidence type="ECO:0008006" key="4">
    <source>
        <dbReference type="Google" id="ProtNLM"/>
    </source>
</evidence>